<feature type="region of interest" description="Disordered" evidence="1">
    <location>
        <begin position="19"/>
        <end position="42"/>
    </location>
</feature>
<dbReference type="EMBL" id="QHKM01000008">
    <property type="protein sequence ID" value="RAK63906.1"/>
    <property type="molecule type" value="Genomic_DNA"/>
</dbReference>
<comment type="caution">
    <text evidence="3">The sequence shown here is derived from an EMBL/GenBank/DDBJ whole genome shotgun (WGS) entry which is preliminary data.</text>
</comment>
<gene>
    <name evidence="3" type="ORF">DLM85_20385</name>
</gene>
<organism evidence="3 4">
    <name type="scientific">Hymenobacter edaphi</name>
    <dbReference type="NCBI Taxonomy" id="2211146"/>
    <lineage>
        <taxon>Bacteria</taxon>
        <taxon>Pseudomonadati</taxon>
        <taxon>Bacteroidota</taxon>
        <taxon>Cytophagia</taxon>
        <taxon>Cytophagales</taxon>
        <taxon>Hymenobacteraceae</taxon>
        <taxon>Hymenobacter</taxon>
    </lineage>
</organism>
<feature type="chain" id="PRO_5016287654" evidence="2">
    <location>
        <begin position="24"/>
        <end position="271"/>
    </location>
</feature>
<evidence type="ECO:0000313" key="4">
    <source>
        <dbReference type="Proteomes" id="UP000248553"/>
    </source>
</evidence>
<keyword evidence="2" id="KW-0732">Signal</keyword>
<reference evidence="4" key="1">
    <citation type="submission" date="2018-05" db="EMBL/GenBank/DDBJ databases">
        <authorList>
            <person name="Nie L."/>
        </authorList>
    </citation>
    <scope>NUCLEOTIDE SEQUENCE [LARGE SCALE GENOMIC DNA]</scope>
    <source>
        <strain evidence="4">NL</strain>
    </source>
</reference>
<protein>
    <submittedName>
        <fullName evidence="3">Uncharacterized protein</fullName>
    </submittedName>
</protein>
<dbReference type="Proteomes" id="UP000248553">
    <property type="component" value="Unassembled WGS sequence"/>
</dbReference>
<keyword evidence="4" id="KW-1185">Reference proteome</keyword>
<dbReference type="AlphaFoldDB" id="A0A328BDH4"/>
<dbReference type="PROSITE" id="PS51257">
    <property type="entry name" value="PROKAR_LIPOPROTEIN"/>
    <property type="match status" value="1"/>
</dbReference>
<feature type="signal peptide" evidence="2">
    <location>
        <begin position="1"/>
        <end position="23"/>
    </location>
</feature>
<evidence type="ECO:0000256" key="2">
    <source>
        <dbReference type="SAM" id="SignalP"/>
    </source>
</evidence>
<evidence type="ECO:0000313" key="3">
    <source>
        <dbReference type="EMBL" id="RAK63906.1"/>
    </source>
</evidence>
<dbReference type="RefSeq" id="WP_111480024.1">
    <property type="nucleotide sequence ID" value="NZ_QHKM01000008.1"/>
</dbReference>
<sequence>MTRFAAFFPALLLAAACSSPDQPAEQPTPPTASAPPAAAPDTARQRFSWEDDACRYHGYFRAGQYTQQQLHDSYQLVTFPYATAAYQESIWELEQLAPDSINTRLQRLETQHRQERAALQALQVVPLPYWQRLKKLRQQEEAEMYQLRKLTLQAYFQPELLRQAPRAGRCQRYVQALASADTLQLLQAWRELVEAQKKNNGAPEHLEAKYQQQFASAEHLRYARLELMLFGWWNCANEQRQYVAVADEQQPWVAFEKLFGKVTRFDCEDVD</sequence>
<proteinExistence type="predicted"/>
<name>A0A328BDH4_9BACT</name>
<accession>A0A328BDH4</accession>
<dbReference type="OrthoDB" id="1362060at2"/>
<evidence type="ECO:0000256" key="1">
    <source>
        <dbReference type="SAM" id="MobiDB-lite"/>
    </source>
</evidence>